<comment type="subcellular location">
    <subcellularLocation>
        <location evidence="2">Cell inner membrane</location>
        <topology evidence="2">Single-pass membrane protein</topology>
        <orientation evidence="2">Cytoplasmic side</orientation>
    </subcellularLocation>
</comment>
<keyword evidence="1 2" id="KW-0479">Metal-binding</keyword>
<evidence type="ECO:0000313" key="5">
    <source>
        <dbReference type="Proteomes" id="UP001629953"/>
    </source>
</evidence>
<name>A0ABW9G2N1_9GAMM</name>
<evidence type="ECO:0000256" key="2">
    <source>
        <dbReference type="HAMAP-Rule" id="MF_00994"/>
    </source>
</evidence>
<organism evidence="4 5">
    <name type="scientific">Celerinatantimonas yamalensis</name>
    <dbReference type="NCBI Taxonomy" id="559956"/>
    <lineage>
        <taxon>Bacteria</taxon>
        <taxon>Pseudomonadati</taxon>
        <taxon>Pseudomonadota</taxon>
        <taxon>Gammaproteobacteria</taxon>
        <taxon>Celerinatantimonadaceae</taxon>
        <taxon>Celerinatantimonas</taxon>
    </lineage>
</organism>
<dbReference type="Pfam" id="PF18073">
    <property type="entry name" value="Zn_ribbon_LapB"/>
    <property type="match status" value="1"/>
</dbReference>
<dbReference type="NCBIfam" id="NF008757">
    <property type="entry name" value="PRK11788.1-5"/>
    <property type="match status" value="1"/>
</dbReference>
<dbReference type="Pfam" id="PF14559">
    <property type="entry name" value="TPR_19"/>
    <property type="match status" value="1"/>
</dbReference>
<evidence type="ECO:0000256" key="1">
    <source>
        <dbReference type="ARBA" id="ARBA00022723"/>
    </source>
</evidence>
<feature type="domain" description="LapB rubredoxin metal binding" evidence="3">
    <location>
        <begin position="354"/>
        <end position="381"/>
    </location>
</feature>
<dbReference type="EMBL" id="JBEQCT010000001">
    <property type="protein sequence ID" value="MFM2483623.1"/>
    <property type="molecule type" value="Genomic_DNA"/>
</dbReference>
<dbReference type="NCBIfam" id="NF008753">
    <property type="entry name" value="PRK11788.1-1"/>
    <property type="match status" value="1"/>
</dbReference>
<keyword evidence="2" id="KW-0408">Iron</keyword>
<gene>
    <name evidence="2 4" type="primary">lapB</name>
    <name evidence="4" type="ORF">ABUE30_00775</name>
</gene>
<proteinExistence type="inferred from homology"/>
<feature type="binding site" evidence="2">
    <location>
        <position position="359"/>
    </location>
    <ligand>
        <name>Fe cation</name>
        <dbReference type="ChEBI" id="CHEBI:24875"/>
    </ligand>
</feature>
<dbReference type="InterPro" id="IPR011990">
    <property type="entry name" value="TPR-like_helical_dom_sf"/>
</dbReference>
<keyword evidence="2" id="KW-1133">Transmembrane helix</keyword>
<reference evidence="4 5" key="1">
    <citation type="journal article" date="2013" name="Int. J. Syst. Evol. Microbiol.">
        <title>Celerinatantimonas yamalensis sp. nov., a cold-adapted diazotrophic bacterium from a cold permafrost brine.</title>
        <authorList>
            <person name="Shcherbakova V."/>
            <person name="Chuvilskaya N."/>
            <person name="Rivkina E."/>
            <person name="Demidov N."/>
            <person name="Uchaeva V."/>
            <person name="Suetin S."/>
            <person name="Suzina N."/>
            <person name="Gilichinsky D."/>
        </authorList>
    </citation>
    <scope>NUCLEOTIDE SEQUENCE [LARGE SCALE GENOMIC DNA]</scope>
    <source>
        <strain evidence="4 5">C7</strain>
    </source>
</reference>
<evidence type="ECO:0000313" key="4">
    <source>
        <dbReference type="EMBL" id="MFM2483623.1"/>
    </source>
</evidence>
<feature type="topological domain" description="Cytoplasmic" evidence="2">
    <location>
        <begin position="21"/>
        <end position="388"/>
    </location>
</feature>
<keyword evidence="2" id="KW-1003">Cell membrane</keyword>
<accession>A0ABW9G2N1</accession>
<dbReference type="Pfam" id="PF13176">
    <property type="entry name" value="TPR_7"/>
    <property type="match status" value="1"/>
</dbReference>
<protein>
    <recommendedName>
        <fullName evidence="2">Lipopolysaccharide assembly protein B</fullName>
    </recommendedName>
</protein>
<dbReference type="InterPro" id="IPR030865">
    <property type="entry name" value="LapB"/>
</dbReference>
<keyword evidence="2" id="KW-0802">TPR repeat</keyword>
<comment type="function">
    <text evidence="2">Modulates cellular lipopolysaccharide (LPS) levels by regulating LpxC, which is involved in lipid A biosynthesis. May act by modulating the proteolytic activity of FtsH towards LpxC. May also coordinate assembly of proteins involved in LPS synthesis at the plasma membrane.</text>
</comment>
<dbReference type="InterPro" id="IPR041166">
    <property type="entry name" value="Rubredoxin_2"/>
</dbReference>
<comment type="similarity">
    <text evidence="2">Belongs to the LapB family.</text>
</comment>
<sequence>MFGLLFLLLPVAVAYGWYMGQRSVRQQRKRKSHQLSRQYVAGLNLLLSNQSDKAVDLFIDILQVDSETIETHLALGNLFRQRGEVDRAIRIHQNLIARPSLDVELRQLALLQLSRDYQVAGLFDRAESILIELTDEPEHSESALKSLLSLYQQTREWHKAIDIAERISVQWISDIHVQIAQFYCELAAQQETLGEVKHVKGLLRKALNHDRNCVRARVYLAQLLIEQQRHKEAVRWLEPLPDIDVDMLSDYIQLIEQAYTGSDNPQGLLDYLDRSIRQGAGVSVALKMAELIEKDHLANAQRLILDELKRRPTMKGFHKLIDYHVEQAEPGQAKQSLQILRDLVARQIMVRPRYRCHQCGFSSHAMYWHCPSCKSWGTIKPIRGLDGE</sequence>
<dbReference type="InterPro" id="IPR019734">
    <property type="entry name" value="TPR_rpt"/>
</dbReference>
<dbReference type="HAMAP" id="MF_00994">
    <property type="entry name" value="LPS_assembly_LapB"/>
    <property type="match status" value="1"/>
</dbReference>
<feature type="binding site" evidence="2">
    <location>
        <position position="373"/>
    </location>
    <ligand>
        <name>Fe cation</name>
        <dbReference type="ChEBI" id="CHEBI:24875"/>
    </ligand>
</feature>
<keyword evidence="2" id="KW-0472">Membrane</keyword>
<keyword evidence="2" id="KW-0812">Transmembrane</keyword>
<keyword evidence="5" id="KW-1185">Reference proteome</keyword>
<dbReference type="Gene3D" id="1.25.40.10">
    <property type="entry name" value="Tetratricopeptide repeat domain"/>
    <property type="match status" value="2"/>
</dbReference>
<dbReference type="Proteomes" id="UP001629953">
    <property type="component" value="Unassembled WGS sequence"/>
</dbReference>
<keyword evidence="2" id="KW-0997">Cell inner membrane</keyword>
<dbReference type="NCBIfam" id="NF008756">
    <property type="entry name" value="PRK11788.1-4"/>
    <property type="match status" value="1"/>
</dbReference>
<feature type="binding site" evidence="2">
    <location>
        <position position="370"/>
    </location>
    <ligand>
        <name>Fe cation</name>
        <dbReference type="ChEBI" id="CHEBI:24875"/>
    </ligand>
</feature>
<dbReference type="RefSeq" id="WP_408621751.1">
    <property type="nucleotide sequence ID" value="NZ_JBEQCT010000001.1"/>
</dbReference>
<comment type="caution">
    <text evidence="4">The sequence shown here is derived from an EMBL/GenBank/DDBJ whole genome shotgun (WGS) entry which is preliminary data.</text>
</comment>
<evidence type="ECO:0000259" key="3">
    <source>
        <dbReference type="Pfam" id="PF18073"/>
    </source>
</evidence>
<feature type="binding site" evidence="2">
    <location>
        <position position="356"/>
    </location>
    <ligand>
        <name>Fe cation</name>
        <dbReference type="ChEBI" id="CHEBI:24875"/>
    </ligand>
</feature>
<keyword evidence="2" id="KW-0677">Repeat</keyword>
<dbReference type="SUPFAM" id="SSF48452">
    <property type="entry name" value="TPR-like"/>
    <property type="match status" value="1"/>
</dbReference>